<name>I4LYB1_GARVA</name>
<dbReference type="PATRIC" id="fig|698956.3.peg.293"/>
<gene>
    <name evidence="1" type="ORF">CGSMWGv1400E_01480</name>
</gene>
<dbReference type="EMBL" id="ADER01000004">
    <property type="protein sequence ID" value="EIK81951.1"/>
    <property type="molecule type" value="Genomic_DNA"/>
</dbReference>
<proteinExistence type="predicted"/>
<dbReference type="Proteomes" id="UP000004884">
    <property type="component" value="Unassembled WGS sequence"/>
</dbReference>
<dbReference type="RefSeq" id="WP_004123526.1">
    <property type="nucleotide sequence ID" value="NZ_ADER01000004.1"/>
</dbReference>
<reference evidence="1 2" key="1">
    <citation type="journal article" date="2012" name="J. Bacteriol.">
        <title>Comparative Genomic Analyses of 17 Clinical Isolates of Gardnerella vaginalis Provide Evidence of Multiple Genetically Isolated Clades Consistent with Subspeciation into Genovars.</title>
        <authorList>
            <person name="Ahmed A."/>
            <person name="Earl J."/>
            <person name="Retchless A."/>
            <person name="Hillier S."/>
            <person name="Rabe L."/>
            <person name="Cherpes T."/>
            <person name="Powell E."/>
            <person name="Janto B."/>
            <person name="Eutsey R."/>
            <person name="Hiller N.L."/>
            <person name="Boissy R."/>
            <person name="Dahlgreen M."/>
            <person name="Hall B."/>
            <person name="Costerton J."/>
            <person name="Post J.C."/>
            <person name="Hu F."/>
            <person name="Ehrlich G."/>
        </authorList>
    </citation>
    <scope>NUCLEOTIDE SEQUENCE [LARGE SCALE GENOMIC DNA]</scope>
    <source>
        <strain evidence="1 2">1400E</strain>
    </source>
</reference>
<protein>
    <submittedName>
        <fullName evidence="1">Uncharacterized protein</fullName>
    </submittedName>
</protein>
<sequence>MKMIGKGGEKMKENELAVGCAHLSAEIALLKAIANRTCYYATAVSAIISP</sequence>
<dbReference type="AlphaFoldDB" id="I4LYB1"/>
<evidence type="ECO:0000313" key="1">
    <source>
        <dbReference type="EMBL" id="EIK81951.1"/>
    </source>
</evidence>
<organism evidence="1 2">
    <name type="scientific">Gardnerella vaginalis 1400E</name>
    <dbReference type="NCBI Taxonomy" id="698956"/>
    <lineage>
        <taxon>Bacteria</taxon>
        <taxon>Bacillati</taxon>
        <taxon>Actinomycetota</taxon>
        <taxon>Actinomycetes</taxon>
        <taxon>Bifidobacteriales</taxon>
        <taxon>Bifidobacteriaceae</taxon>
        <taxon>Gardnerella</taxon>
    </lineage>
</organism>
<comment type="caution">
    <text evidence="1">The sequence shown here is derived from an EMBL/GenBank/DDBJ whole genome shotgun (WGS) entry which is preliminary data.</text>
</comment>
<evidence type="ECO:0000313" key="2">
    <source>
        <dbReference type="Proteomes" id="UP000004884"/>
    </source>
</evidence>
<accession>I4LYB1</accession>